<dbReference type="PROSITE" id="PS51007">
    <property type="entry name" value="CYTC"/>
    <property type="match status" value="1"/>
</dbReference>
<evidence type="ECO:0000256" key="9">
    <source>
        <dbReference type="PROSITE-ProRule" id="PRU00433"/>
    </source>
</evidence>
<dbReference type="PANTHER" id="PTHR31632">
    <property type="entry name" value="IRON TRANSPORTER FTH1"/>
    <property type="match status" value="1"/>
</dbReference>
<organism evidence="13 14">
    <name type="scientific">Brevundimonas vesicularis</name>
    <name type="common">Pseudomonas vesicularis</name>
    <dbReference type="NCBI Taxonomy" id="41276"/>
    <lineage>
        <taxon>Bacteria</taxon>
        <taxon>Pseudomonadati</taxon>
        <taxon>Pseudomonadota</taxon>
        <taxon>Alphaproteobacteria</taxon>
        <taxon>Caulobacterales</taxon>
        <taxon>Caulobacteraceae</taxon>
        <taxon>Brevundimonas</taxon>
    </lineage>
</organism>
<name>A0A2X1D3Y9_BREVE</name>
<keyword evidence="4 10" id="KW-0812">Transmembrane</keyword>
<evidence type="ECO:0000256" key="6">
    <source>
        <dbReference type="ARBA" id="ARBA00022989"/>
    </source>
</evidence>
<sequence length="647" mass="68770">MITALKNRLRALVFGLLALGLVGAAPTIASAQEAASSQTAWRLLDYLAVDYSEAVQNGEIISPPEYAEMNEFAAQVRDRISALPVHPAQPGLVSKARALEVAIVAKQDPTVVAGQAHALAAELLVAYPTPLAPIRTPDLPRGAALYAQNCAACHGATGGGDGPLAADLDPPAIAFADVDRARQRSAFGLYQVINQGLDGTAMASFAHLSIDEQWDLAFYVGRFAFTEEQAAAGENLWNEDAAVRARFPDLKALSQTTPAALAAAVGQSKADALTAYLRRHPEAVVQQTTGSLDIARQKLRESLAAYEAGDKRKATDLALAAYLDGFEPVEPSLTARNNALMLRIETAMGQVRGAISRNAPVAEVRGEIETLDGLFADAARALAPDQASNASSFVGAFAVLLREGLEALLIVVAMIAFLRKAERTDVLPYVHGGWVAALLTGGLTWAAATYLITISGASRELTEGFGSLIASVVLISVGLWMHGKAQADAWQVYIREKLSTALSKKSAWFLFLLAFVVVYREVFETILFLTALWTQGGGAAMLAGIGAAAMVLMVVTWIMLRLSRSLPIAKFFQYSAILMAALAVVLAGKGVAALQEAGLIGLHPLALPRFDWLGFYPTLEGILAQLLAIAALAFGFIMATRKTRYLK</sequence>
<keyword evidence="7 9" id="KW-0408">Iron</keyword>
<feature type="transmembrane region" description="Helical" evidence="10">
    <location>
        <begin position="429"/>
        <end position="452"/>
    </location>
</feature>
<feature type="transmembrane region" description="Helical" evidence="10">
    <location>
        <begin position="507"/>
        <end position="533"/>
    </location>
</feature>
<dbReference type="RefSeq" id="WP_112863222.1">
    <property type="nucleotide sequence ID" value="NZ_UAQP01000014.1"/>
</dbReference>
<dbReference type="EMBL" id="UAQP01000014">
    <property type="protein sequence ID" value="SPU55245.1"/>
    <property type="molecule type" value="Genomic_DNA"/>
</dbReference>
<evidence type="ECO:0000313" key="14">
    <source>
        <dbReference type="Proteomes" id="UP000251186"/>
    </source>
</evidence>
<evidence type="ECO:0000256" key="5">
    <source>
        <dbReference type="ARBA" id="ARBA00022723"/>
    </source>
</evidence>
<reference evidence="13 14" key="1">
    <citation type="submission" date="2018-06" db="EMBL/GenBank/DDBJ databases">
        <authorList>
            <consortium name="Pathogen Informatics"/>
            <person name="Doyle S."/>
        </authorList>
    </citation>
    <scope>NUCLEOTIDE SEQUENCE [LARGE SCALE GENOMIC DNA]</scope>
    <source>
        <strain evidence="13 14">NCTC11166</strain>
    </source>
</reference>
<evidence type="ECO:0000313" key="13">
    <source>
        <dbReference type="EMBL" id="SPU55245.1"/>
    </source>
</evidence>
<feature type="signal peptide" evidence="11">
    <location>
        <begin position="1"/>
        <end position="31"/>
    </location>
</feature>
<keyword evidence="11" id="KW-0732">Signal</keyword>
<dbReference type="Gene3D" id="1.10.760.10">
    <property type="entry name" value="Cytochrome c-like domain"/>
    <property type="match status" value="1"/>
</dbReference>
<evidence type="ECO:0000256" key="11">
    <source>
        <dbReference type="SAM" id="SignalP"/>
    </source>
</evidence>
<evidence type="ECO:0000256" key="1">
    <source>
        <dbReference type="ARBA" id="ARBA00004141"/>
    </source>
</evidence>
<dbReference type="PANTHER" id="PTHR31632:SF2">
    <property type="entry name" value="PLASMA MEMBRANE IRON PERMEASE"/>
    <property type="match status" value="1"/>
</dbReference>
<dbReference type="Pfam" id="PF00034">
    <property type="entry name" value="Cytochrom_C"/>
    <property type="match status" value="1"/>
</dbReference>
<dbReference type="AlphaFoldDB" id="A0A2X1D3Y9"/>
<dbReference type="Proteomes" id="UP000251186">
    <property type="component" value="Unassembled WGS sequence"/>
</dbReference>
<accession>A0A2X1D3Y9</accession>
<dbReference type="InterPro" id="IPR004923">
    <property type="entry name" value="FTR1/Fip1/EfeU"/>
</dbReference>
<evidence type="ECO:0000259" key="12">
    <source>
        <dbReference type="PROSITE" id="PS51007"/>
    </source>
</evidence>
<dbReference type="Pfam" id="PF03239">
    <property type="entry name" value="FTR1"/>
    <property type="match status" value="1"/>
</dbReference>
<evidence type="ECO:0000256" key="8">
    <source>
        <dbReference type="ARBA" id="ARBA00023136"/>
    </source>
</evidence>
<comment type="subcellular location">
    <subcellularLocation>
        <location evidence="1">Membrane</location>
        <topology evidence="1">Multi-pass membrane protein</topology>
    </subcellularLocation>
</comment>
<keyword evidence="5 9" id="KW-0479">Metal-binding</keyword>
<feature type="transmembrane region" description="Helical" evidence="10">
    <location>
        <begin position="464"/>
        <end position="481"/>
    </location>
</feature>
<evidence type="ECO:0000256" key="3">
    <source>
        <dbReference type="ARBA" id="ARBA00022617"/>
    </source>
</evidence>
<feature type="transmembrane region" description="Helical" evidence="10">
    <location>
        <begin position="393"/>
        <end position="417"/>
    </location>
</feature>
<dbReference type="InterPro" id="IPR036909">
    <property type="entry name" value="Cyt_c-like_dom_sf"/>
</dbReference>
<comment type="similarity">
    <text evidence="2">Belongs to the oxidase-dependent Fe transporter (OFeT) (TC 9.A.10.1) family.</text>
</comment>
<feature type="transmembrane region" description="Helical" evidence="10">
    <location>
        <begin position="614"/>
        <end position="639"/>
    </location>
</feature>
<evidence type="ECO:0000256" key="2">
    <source>
        <dbReference type="ARBA" id="ARBA00008333"/>
    </source>
</evidence>
<dbReference type="GO" id="GO:0020037">
    <property type="term" value="F:heme binding"/>
    <property type="evidence" value="ECO:0007669"/>
    <property type="project" value="InterPro"/>
</dbReference>
<dbReference type="GO" id="GO:0009055">
    <property type="term" value="F:electron transfer activity"/>
    <property type="evidence" value="ECO:0007669"/>
    <property type="project" value="InterPro"/>
</dbReference>
<feature type="transmembrane region" description="Helical" evidence="10">
    <location>
        <begin position="539"/>
        <end position="560"/>
    </location>
</feature>
<evidence type="ECO:0000256" key="4">
    <source>
        <dbReference type="ARBA" id="ARBA00022692"/>
    </source>
</evidence>
<proteinExistence type="inferred from homology"/>
<dbReference type="GO" id="GO:0033573">
    <property type="term" value="C:high-affinity iron permease complex"/>
    <property type="evidence" value="ECO:0007669"/>
    <property type="project" value="InterPro"/>
</dbReference>
<feature type="transmembrane region" description="Helical" evidence="10">
    <location>
        <begin position="572"/>
        <end position="594"/>
    </location>
</feature>
<dbReference type="SUPFAM" id="SSF46626">
    <property type="entry name" value="Cytochrome c"/>
    <property type="match status" value="1"/>
</dbReference>
<keyword evidence="3 9" id="KW-0349">Heme</keyword>
<evidence type="ECO:0000256" key="7">
    <source>
        <dbReference type="ARBA" id="ARBA00023004"/>
    </source>
</evidence>
<gene>
    <name evidence="13" type="primary">efeU_3</name>
    <name evidence="13" type="ORF">NCTC11166_02640</name>
</gene>
<feature type="domain" description="Cytochrome c" evidence="12">
    <location>
        <begin position="137"/>
        <end position="281"/>
    </location>
</feature>
<protein>
    <submittedName>
        <fullName evidence="13">Ferrous iron uptake protein</fullName>
    </submittedName>
</protein>
<keyword evidence="8 10" id="KW-0472">Membrane</keyword>
<dbReference type="GO" id="GO:0015093">
    <property type="term" value="F:ferrous iron transmembrane transporter activity"/>
    <property type="evidence" value="ECO:0007669"/>
    <property type="project" value="TreeGrafter"/>
</dbReference>
<keyword evidence="6 10" id="KW-1133">Transmembrane helix</keyword>
<dbReference type="InterPro" id="IPR009056">
    <property type="entry name" value="Cyt_c-like_dom"/>
</dbReference>
<evidence type="ECO:0000256" key="10">
    <source>
        <dbReference type="SAM" id="Phobius"/>
    </source>
</evidence>
<feature type="chain" id="PRO_5016137019" evidence="11">
    <location>
        <begin position="32"/>
        <end position="647"/>
    </location>
</feature>
<dbReference type="GO" id="GO:0046872">
    <property type="term" value="F:metal ion binding"/>
    <property type="evidence" value="ECO:0007669"/>
    <property type="project" value="UniProtKB-KW"/>
</dbReference>